<evidence type="ECO:0000256" key="2">
    <source>
        <dbReference type="ARBA" id="ARBA00023002"/>
    </source>
</evidence>
<dbReference type="InterPro" id="IPR036291">
    <property type="entry name" value="NAD(P)-bd_dom_sf"/>
</dbReference>
<dbReference type="Gene3D" id="3.40.50.720">
    <property type="entry name" value="NAD(P)-binding Rossmann-like Domain"/>
    <property type="match status" value="1"/>
</dbReference>
<dbReference type="SUPFAM" id="SSF50129">
    <property type="entry name" value="GroES-like"/>
    <property type="match status" value="1"/>
</dbReference>
<evidence type="ECO:0000259" key="3">
    <source>
        <dbReference type="SMART" id="SM00829"/>
    </source>
</evidence>
<dbReference type="InterPro" id="IPR013154">
    <property type="entry name" value="ADH-like_N"/>
</dbReference>
<organism evidence="4 5">
    <name type="scientific">Roseivivax lentus</name>
    <dbReference type="NCBI Taxonomy" id="633194"/>
    <lineage>
        <taxon>Bacteria</taxon>
        <taxon>Pseudomonadati</taxon>
        <taxon>Pseudomonadota</taxon>
        <taxon>Alphaproteobacteria</taxon>
        <taxon>Rhodobacterales</taxon>
        <taxon>Roseobacteraceae</taxon>
        <taxon>Roseivivax</taxon>
    </lineage>
</organism>
<dbReference type="STRING" id="633194.SAMN05421759_11523"/>
<dbReference type="Proteomes" id="UP000186684">
    <property type="component" value="Unassembled WGS sequence"/>
</dbReference>
<dbReference type="SMART" id="SM00829">
    <property type="entry name" value="PKS_ER"/>
    <property type="match status" value="1"/>
</dbReference>
<dbReference type="NCBIfam" id="TIGR02824">
    <property type="entry name" value="quinone_pig3"/>
    <property type="match status" value="1"/>
</dbReference>
<dbReference type="EMBL" id="FTOQ01000015">
    <property type="protein sequence ID" value="SIT09157.1"/>
    <property type="molecule type" value="Genomic_DNA"/>
</dbReference>
<reference evidence="5" key="1">
    <citation type="submission" date="2017-01" db="EMBL/GenBank/DDBJ databases">
        <authorList>
            <person name="Varghese N."/>
            <person name="Submissions S."/>
        </authorList>
    </citation>
    <scope>NUCLEOTIDE SEQUENCE [LARGE SCALE GENOMIC DNA]</scope>
    <source>
        <strain evidence="5">DSM 29430</strain>
    </source>
</reference>
<name>A0A1N7PF44_9RHOB</name>
<accession>A0A1N7PF44</accession>
<sequence length="331" mass="34543">MTETMRAVEIAKPGGPEVLTPVTRAIPEPGHGQVLLRIAYAGVNRPDALQRAGLYDPPPDASDLPGLEASGEVVAMGPGVAGVALCDKVCALLPGGGYAEYAVTQAAHCLPVPEGMGLKEAACLPETFFTVWSNVFQRGGLQGGERFLVHGGSSGIGTTAIQLAAQFGARVFATAGSAEKCQACLDLGAERAINYREEDFVAVLRAEGGAHLILDMVGGSYIPRNIKALADDGRLVQIAFLDSPKLEMNFVQVMTRRLTITGSTLRPQSDLAKARIAEALRAHVWPLLAAGRIGPVMDSEFPLEAAASAHARMEGSTHIGKIVLAVGGGDV</sequence>
<keyword evidence="5" id="KW-1185">Reference proteome</keyword>
<protein>
    <submittedName>
        <fullName evidence="4">NADPH2:quinone reductase</fullName>
    </submittedName>
</protein>
<evidence type="ECO:0000313" key="4">
    <source>
        <dbReference type="EMBL" id="SIT09157.1"/>
    </source>
</evidence>
<dbReference type="Pfam" id="PF00107">
    <property type="entry name" value="ADH_zinc_N"/>
    <property type="match status" value="1"/>
</dbReference>
<dbReference type="PANTHER" id="PTHR48106">
    <property type="entry name" value="QUINONE OXIDOREDUCTASE PIG3-RELATED"/>
    <property type="match status" value="1"/>
</dbReference>
<dbReference type="PANTHER" id="PTHR48106:SF8">
    <property type="entry name" value="OS02G0805600 PROTEIN"/>
    <property type="match status" value="1"/>
</dbReference>
<proteinExistence type="predicted"/>
<keyword evidence="1" id="KW-0521">NADP</keyword>
<dbReference type="OrthoDB" id="9780520at2"/>
<dbReference type="Pfam" id="PF08240">
    <property type="entry name" value="ADH_N"/>
    <property type="match status" value="1"/>
</dbReference>
<feature type="domain" description="Enoyl reductase (ER)" evidence="3">
    <location>
        <begin position="14"/>
        <end position="324"/>
    </location>
</feature>
<dbReference type="InterPro" id="IPR020843">
    <property type="entry name" value="ER"/>
</dbReference>
<dbReference type="InterPro" id="IPR014189">
    <property type="entry name" value="Quinone_OxRdtase_PIG3"/>
</dbReference>
<dbReference type="GO" id="GO:0070402">
    <property type="term" value="F:NADPH binding"/>
    <property type="evidence" value="ECO:0007669"/>
    <property type="project" value="TreeGrafter"/>
</dbReference>
<evidence type="ECO:0000313" key="5">
    <source>
        <dbReference type="Proteomes" id="UP000186684"/>
    </source>
</evidence>
<dbReference type="InterPro" id="IPR013149">
    <property type="entry name" value="ADH-like_C"/>
</dbReference>
<gene>
    <name evidence="4" type="ORF">SAMN05421759_11523</name>
</gene>
<keyword evidence="2" id="KW-0560">Oxidoreductase</keyword>
<dbReference type="RefSeq" id="WP_076450004.1">
    <property type="nucleotide sequence ID" value="NZ_FTOQ01000015.1"/>
</dbReference>
<dbReference type="InterPro" id="IPR011032">
    <property type="entry name" value="GroES-like_sf"/>
</dbReference>
<evidence type="ECO:0000256" key="1">
    <source>
        <dbReference type="ARBA" id="ARBA00022857"/>
    </source>
</evidence>
<dbReference type="CDD" id="cd05276">
    <property type="entry name" value="p53_inducible_oxidoreductase"/>
    <property type="match status" value="1"/>
</dbReference>
<dbReference type="SUPFAM" id="SSF51735">
    <property type="entry name" value="NAD(P)-binding Rossmann-fold domains"/>
    <property type="match status" value="1"/>
</dbReference>
<dbReference type="AlphaFoldDB" id="A0A1N7PF44"/>
<dbReference type="GO" id="GO:0016651">
    <property type="term" value="F:oxidoreductase activity, acting on NAD(P)H"/>
    <property type="evidence" value="ECO:0007669"/>
    <property type="project" value="TreeGrafter"/>
</dbReference>
<dbReference type="Gene3D" id="3.90.180.10">
    <property type="entry name" value="Medium-chain alcohol dehydrogenases, catalytic domain"/>
    <property type="match status" value="1"/>
</dbReference>